<dbReference type="SUPFAM" id="SSF51735">
    <property type="entry name" value="NAD(P)-binding Rossmann-fold domains"/>
    <property type="match status" value="1"/>
</dbReference>
<dbReference type="PRINTS" id="PR00080">
    <property type="entry name" value="SDRFAMILY"/>
</dbReference>
<proteinExistence type="inferred from homology"/>
<name>A0A6L5XID9_9BACT</name>
<dbReference type="Proteomes" id="UP000477488">
    <property type="component" value="Unassembled WGS sequence"/>
</dbReference>
<keyword evidence="5" id="KW-1185">Reference proteome</keyword>
<dbReference type="PRINTS" id="PR00081">
    <property type="entry name" value="GDHRDH"/>
</dbReference>
<comment type="similarity">
    <text evidence="1">Belongs to the short-chain dehydrogenases/reductases (SDR) family.</text>
</comment>
<reference evidence="4 5" key="1">
    <citation type="submission" date="2019-09" db="EMBL/GenBank/DDBJ databases">
        <title>In-depth cultivation of the pig gut microbiome towards novel bacterial diversity and tailored functional studies.</title>
        <authorList>
            <person name="Wylensek D."/>
            <person name="Hitch T.C.A."/>
            <person name="Clavel T."/>
        </authorList>
    </citation>
    <scope>NUCLEOTIDE SEQUENCE [LARGE SCALE GENOMIC DNA]</scope>
    <source>
        <strain evidence="4 5">PG-178-WT-4</strain>
    </source>
</reference>
<evidence type="ECO:0000313" key="5">
    <source>
        <dbReference type="Proteomes" id="UP000477488"/>
    </source>
</evidence>
<dbReference type="AlphaFoldDB" id="A0A6L5XID9"/>
<sequence length="300" mass="32106">MSWWTPRSSARPASPWANSEPTRSNEDRAMLYPDLKGKTALITGAGRPTGIGFSIARSLAASGMDCILADLPGDETGDSLHGCVAALRRECGTRAWPLELDLSAPDGPLCVEQSVDRVRRLAPGLRVLVNNAGVMPPPAPLGEAEPERWRAVMEVNLFGPFRMVRAFLPLLADGGVIINMASRAGKRPLPQRSAYSVSKAALIMLTKCLAVEYGPRGLRANAICPGQILTDLNRRRYAQEASALKIPPEERMRQIAGDIPSSRLGYPEDVAGLAAFLASEASSFITGQAFNVCGGQLVEA</sequence>
<comment type="caution">
    <text evidence="4">The sequence shown here is derived from an EMBL/GenBank/DDBJ whole genome shotgun (WGS) entry which is preliminary data.</text>
</comment>
<protein>
    <submittedName>
        <fullName evidence="4">SDR family oxidoreductase</fullName>
    </submittedName>
</protein>
<gene>
    <name evidence="4" type="ORF">FYJ44_02555</name>
</gene>
<evidence type="ECO:0000256" key="3">
    <source>
        <dbReference type="SAM" id="MobiDB-lite"/>
    </source>
</evidence>
<dbReference type="GO" id="GO:0016491">
    <property type="term" value="F:oxidoreductase activity"/>
    <property type="evidence" value="ECO:0007669"/>
    <property type="project" value="UniProtKB-KW"/>
</dbReference>
<organism evidence="4 5">
    <name type="scientific">Desulfovibrio porci</name>
    <dbReference type="NCBI Taxonomy" id="2605782"/>
    <lineage>
        <taxon>Bacteria</taxon>
        <taxon>Pseudomonadati</taxon>
        <taxon>Thermodesulfobacteriota</taxon>
        <taxon>Desulfovibrionia</taxon>
        <taxon>Desulfovibrionales</taxon>
        <taxon>Desulfovibrionaceae</taxon>
        <taxon>Desulfovibrio</taxon>
    </lineage>
</organism>
<evidence type="ECO:0000313" key="4">
    <source>
        <dbReference type="EMBL" id="MSS26943.1"/>
    </source>
</evidence>
<evidence type="ECO:0000256" key="1">
    <source>
        <dbReference type="ARBA" id="ARBA00006484"/>
    </source>
</evidence>
<dbReference type="InterPro" id="IPR002347">
    <property type="entry name" value="SDR_fam"/>
</dbReference>
<dbReference type="PANTHER" id="PTHR43639:SF1">
    <property type="entry name" value="SHORT-CHAIN DEHYDROGENASE_REDUCTASE FAMILY PROTEIN"/>
    <property type="match status" value="1"/>
</dbReference>
<dbReference type="InterPro" id="IPR020904">
    <property type="entry name" value="Sc_DH/Rdtase_CS"/>
</dbReference>
<keyword evidence="2" id="KW-0560">Oxidoreductase</keyword>
<feature type="region of interest" description="Disordered" evidence="3">
    <location>
        <begin position="1"/>
        <end position="27"/>
    </location>
</feature>
<dbReference type="PROSITE" id="PS00061">
    <property type="entry name" value="ADH_SHORT"/>
    <property type="match status" value="1"/>
</dbReference>
<evidence type="ECO:0000256" key="2">
    <source>
        <dbReference type="ARBA" id="ARBA00023002"/>
    </source>
</evidence>
<dbReference type="Gene3D" id="3.40.50.720">
    <property type="entry name" value="NAD(P)-binding Rossmann-like Domain"/>
    <property type="match status" value="1"/>
</dbReference>
<dbReference type="PANTHER" id="PTHR43639">
    <property type="entry name" value="OXIDOREDUCTASE, SHORT-CHAIN DEHYDROGENASE/REDUCTASE FAMILY (AFU_ORTHOLOGUE AFUA_5G02870)"/>
    <property type="match status" value="1"/>
</dbReference>
<dbReference type="CDD" id="cd05233">
    <property type="entry name" value="SDR_c"/>
    <property type="match status" value="1"/>
</dbReference>
<dbReference type="EMBL" id="VUMH01000002">
    <property type="protein sequence ID" value="MSS26943.1"/>
    <property type="molecule type" value="Genomic_DNA"/>
</dbReference>
<dbReference type="Pfam" id="PF13561">
    <property type="entry name" value="adh_short_C2"/>
    <property type="match status" value="1"/>
</dbReference>
<accession>A0A6L5XID9</accession>
<dbReference type="InterPro" id="IPR036291">
    <property type="entry name" value="NAD(P)-bd_dom_sf"/>
</dbReference>
<dbReference type="FunFam" id="3.40.50.720:FF:000084">
    <property type="entry name" value="Short-chain dehydrogenase reductase"/>
    <property type="match status" value="1"/>
</dbReference>